<dbReference type="InterPro" id="IPR001173">
    <property type="entry name" value="Glyco_trans_2-like"/>
</dbReference>
<protein>
    <submittedName>
        <fullName evidence="11">Glycosyltransferase</fullName>
    </submittedName>
</protein>
<evidence type="ECO:0000256" key="4">
    <source>
        <dbReference type="ARBA" id="ARBA00022679"/>
    </source>
</evidence>
<reference evidence="11 12" key="1">
    <citation type="submission" date="2018-10" db="EMBL/GenBank/DDBJ databases">
        <title>Marmoricola sp. 4Q3S-7 whole genome shotgun sequence.</title>
        <authorList>
            <person name="Li F."/>
        </authorList>
    </citation>
    <scope>NUCLEOTIDE SEQUENCE [LARGE SCALE GENOMIC DNA]</scope>
    <source>
        <strain evidence="11 12">4Q3S-7</strain>
    </source>
</reference>
<dbReference type="GO" id="GO:0005886">
    <property type="term" value="C:plasma membrane"/>
    <property type="evidence" value="ECO:0007669"/>
    <property type="project" value="TreeGrafter"/>
</dbReference>
<dbReference type="PANTHER" id="PTHR48090:SF3">
    <property type="entry name" value="UNDECAPRENYL-PHOSPHATE 4-DEOXY-4-FORMAMIDO-L-ARABINOSE TRANSFERASE"/>
    <property type="match status" value="1"/>
</dbReference>
<feature type="transmembrane region" description="Helical" evidence="9">
    <location>
        <begin position="235"/>
        <end position="258"/>
    </location>
</feature>
<dbReference type="InterPro" id="IPR029044">
    <property type="entry name" value="Nucleotide-diphossugar_trans"/>
</dbReference>
<evidence type="ECO:0000256" key="3">
    <source>
        <dbReference type="ARBA" id="ARBA00022676"/>
    </source>
</evidence>
<keyword evidence="7 9" id="KW-1133">Transmembrane helix</keyword>
<evidence type="ECO:0000256" key="9">
    <source>
        <dbReference type="SAM" id="Phobius"/>
    </source>
</evidence>
<comment type="caution">
    <text evidence="11">The sequence shown here is derived from an EMBL/GenBank/DDBJ whole genome shotgun (WGS) entry which is preliminary data.</text>
</comment>
<evidence type="ECO:0000256" key="5">
    <source>
        <dbReference type="ARBA" id="ARBA00022692"/>
    </source>
</evidence>
<dbReference type="AlphaFoldDB" id="A0A3L8NYV5"/>
<evidence type="ECO:0000256" key="1">
    <source>
        <dbReference type="ARBA" id="ARBA00006739"/>
    </source>
</evidence>
<evidence type="ECO:0000256" key="6">
    <source>
        <dbReference type="ARBA" id="ARBA00022985"/>
    </source>
</evidence>
<evidence type="ECO:0000256" key="8">
    <source>
        <dbReference type="ARBA" id="ARBA00023136"/>
    </source>
</evidence>
<dbReference type="Gene3D" id="3.90.550.10">
    <property type="entry name" value="Spore Coat Polysaccharide Biosynthesis Protein SpsA, Chain A"/>
    <property type="match status" value="1"/>
</dbReference>
<feature type="domain" description="Glycosyltransferase 2-like" evidence="10">
    <location>
        <begin position="5"/>
        <end position="144"/>
    </location>
</feature>
<evidence type="ECO:0000313" key="12">
    <source>
        <dbReference type="Proteomes" id="UP000281708"/>
    </source>
</evidence>
<keyword evidence="5 9" id="KW-0812">Transmembrane</keyword>
<evidence type="ECO:0000256" key="7">
    <source>
        <dbReference type="ARBA" id="ARBA00022989"/>
    </source>
</evidence>
<name>A0A3L8NYV5_9ACTN</name>
<dbReference type="Proteomes" id="UP000281708">
    <property type="component" value="Unassembled WGS sequence"/>
</dbReference>
<dbReference type="GO" id="GO:0009103">
    <property type="term" value="P:lipopolysaccharide biosynthetic process"/>
    <property type="evidence" value="ECO:0007669"/>
    <property type="project" value="UniProtKB-KW"/>
</dbReference>
<evidence type="ECO:0000259" key="10">
    <source>
        <dbReference type="Pfam" id="PF00535"/>
    </source>
</evidence>
<keyword evidence="6" id="KW-0448">Lipopolysaccharide biosynthesis</keyword>
<keyword evidence="2" id="KW-1003">Cell membrane</keyword>
<dbReference type="EMBL" id="RDBE01000010">
    <property type="protein sequence ID" value="RLV48396.1"/>
    <property type="molecule type" value="Genomic_DNA"/>
</dbReference>
<dbReference type="GO" id="GO:0099621">
    <property type="term" value="F:undecaprenyl-phosphate 4-deoxy-4-formamido-L-arabinose transferase activity"/>
    <property type="evidence" value="ECO:0007669"/>
    <property type="project" value="TreeGrafter"/>
</dbReference>
<feature type="transmembrane region" description="Helical" evidence="9">
    <location>
        <begin position="270"/>
        <end position="295"/>
    </location>
</feature>
<sequence length="328" mass="35273">MHTVSVVIPVYRGYDTLAGLVAEMEPLFDGAETAEGHRFEIHEVLLVHDCGPDRSPEVMRRLAEKYDRVRPVWLSRNFGQHAATLAGMASSGGDWIVTLDEDGQHDPAAIPRFLDVAMREQAALVYARPTNAAPHGALRNAASRSAKWVFEHLLRGGDLSRFQSYRLVLGEVGRSVAAYAGAGVFLDVAIGWVNDRTAVCDVELRAEGGRPSGYSTRSLLSHFWRMVLSSGTRGLRLVSMTGAMFAVLGVLLSAYVVVGRLTGGTQQPGWTSVMVVVLMASGLVLFSLGVVAEYVGVAVNMAMGRPPFLITADLAAGPLGRPPASRRS</sequence>
<keyword evidence="8 9" id="KW-0472">Membrane</keyword>
<dbReference type="SUPFAM" id="SSF53448">
    <property type="entry name" value="Nucleotide-diphospho-sugar transferases"/>
    <property type="match status" value="1"/>
</dbReference>
<comment type="similarity">
    <text evidence="1">Belongs to the glycosyltransferase 2 family.</text>
</comment>
<dbReference type="PANTHER" id="PTHR48090">
    <property type="entry name" value="UNDECAPRENYL-PHOSPHATE 4-DEOXY-4-FORMAMIDO-L-ARABINOSE TRANSFERASE-RELATED"/>
    <property type="match status" value="1"/>
</dbReference>
<evidence type="ECO:0000256" key="2">
    <source>
        <dbReference type="ARBA" id="ARBA00022475"/>
    </source>
</evidence>
<keyword evidence="12" id="KW-1185">Reference proteome</keyword>
<dbReference type="Pfam" id="PF00535">
    <property type="entry name" value="Glycos_transf_2"/>
    <property type="match status" value="1"/>
</dbReference>
<gene>
    <name evidence="11" type="ORF">D9V37_17295</name>
</gene>
<keyword evidence="4 11" id="KW-0808">Transferase</keyword>
<evidence type="ECO:0000313" key="11">
    <source>
        <dbReference type="EMBL" id="RLV48396.1"/>
    </source>
</evidence>
<dbReference type="InterPro" id="IPR050256">
    <property type="entry name" value="Glycosyltransferase_2"/>
</dbReference>
<organism evidence="11 12">
    <name type="scientific">Nocardioides mangrovicus</name>
    <dbReference type="NCBI Taxonomy" id="2478913"/>
    <lineage>
        <taxon>Bacteria</taxon>
        <taxon>Bacillati</taxon>
        <taxon>Actinomycetota</taxon>
        <taxon>Actinomycetes</taxon>
        <taxon>Propionibacteriales</taxon>
        <taxon>Nocardioidaceae</taxon>
        <taxon>Nocardioides</taxon>
    </lineage>
</organism>
<proteinExistence type="inferred from homology"/>
<keyword evidence="3" id="KW-0328">Glycosyltransferase</keyword>
<dbReference type="OrthoDB" id="9811884at2"/>
<accession>A0A3L8NYV5</accession>